<feature type="transmembrane region" description="Helical" evidence="1">
    <location>
        <begin position="88"/>
        <end position="107"/>
    </location>
</feature>
<feature type="domain" description="VanZ-like" evidence="2">
    <location>
        <begin position="16"/>
        <end position="132"/>
    </location>
</feature>
<gene>
    <name evidence="3" type="ORF">ABIE21_003490</name>
</gene>
<dbReference type="PANTHER" id="PTHR36834:SF1">
    <property type="entry name" value="INTEGRAL MEMBRANE PROTEIN"/>
    <property type="match status" value="1"/>
</dbReference>
<accession>A0ABV2QSB0</accession>
<dbReference type="EMBL" id="JBEPSJ010000005">
    <property type="protein sequence ID" value="MET4583959.1"/>
    <property type="molecule type" value="Genomic_DNA"/>
</dbReference>
<keyword evidence="1" id="KW-0472">Membrane</keyword>
<dbReference type="InterPro" id="IPR053150">
    <property type="entry name" value="Teicoplanin_resist-assoc"/>
</dbReference>
<keyword evidence="1" id="KW-1133">Transmembrane helix</keyword>
<dbReference type="RefSeq" id="WP_354026122.1">
    <property type="nucleotide sequence ID" value="NZ_JBEPSJ010000005.1"/>
</dbReference>
<comment type="caution">
    <text evidence="3">The sequence shown here is derived from an EMBL/GenBank/DDBJ whole genome shotgun (WGS) entry which is preliminary data.</text>
</comment>
<feature type="transmembrane region" description="Helical" evidence="1">
    <location>
        <begin position="63"/>
        <end position="81"/>
    </location>
</feature>
<reference evidence="3 4" key="1">
    <citation type="submission" date="2024-06" db="EMBL/GenBank/DDBJ databases">
        <title>Sorghum-associated microbial communities from plants grown in Nebraska, USA.</title>
        <authorList>
            <person name="Schachtman D."/>
        </authorList>
    </citation>
    <scope>NUCLEOTIDE SEQUENCE [LARGE SCALE GENOMIC DNA]</scope>
    <source>
        <strain evidence="3 4">2857</strain>
    </source>
</reference>
<keyword evidence="4" id="KW-1185">Reference proteome</keyword>
<keyword evidence="1" id="KW-0812">Transmembrane</keyword>
<evidence type="ECO:0000313" key="3">
    <source>
        <dbReference type="EMBL" id="MET4583959.1"/>
    </source>
</evidence>
<evidence type="ECO:0000259" key="2">
    <source>
        <dbReference type="Pfam" id="PF04892"/>
    </source>
</evidence>
<dbReference type="InterPro" id="IPR006976">
    <property type="entry name" value="VanZ-like"/>
</dbReference>
<dbReference type="Proteomes" id="UP001549257">
    <property type="component" value="Unassembled WGS sequence"/>
</dbReference>
<dbReference type="PANTHER" id="PTHR36834">
    <property type="entry name" value="MEMBRANE PROTEIN-RELATED"/>
    <property type="match status" value="1"/>
</dbReference>
<evidence type="ECO:0000256" key="1">
    <source>
        <dbReference type="SAM" id="Phobius"/>
    </source>
</evidence>
<feature type="transmembrane region" description="Helical" evidence="1">
    <location>
        <begin position="119"/>
        <end position="139"/>
    </location>
</feature>
<protein>
    <submittedName>
        <fullName evidence="3">Glycopeptide antibiotics resistance protein</fullName>
    </submittedName>
</protein>
<evidence type="ECO:0000313" key="4">
    <source>
        <dbReference type="Proteomes" id="UP001549257"/>
    </source>
</evidence>
<sequence>MRASRFRRRLVSAALAIYVVFVLLITLTPQMPGTGLVGRIVDRFLYELELRGITSIQFLDIEFFGNILMFVPLGVFSALLIPRKAWWTLLLLGTAFSGLIELSQAAFLPSRYPEVRDLVSNTTGFLIGAAASVTLRLIVSHRDSLVELDRRAAEQRR</sequence>
<name>A0ABV2QSB0_9MICO</name>
<proteinExistence type="predicted"/>
<dbReference type="Pfam" id="PF04892">
    <property type="entry name" value="VanZ"/>
    <property type="match status" value="1"/>
</dbReference>
<organism evidence="3 4">
    <name type="scientific">Conyzicola nivalis</name>
    <dbReference type="NCBI Taxonomy" id="1477021"/>
    <lineage>
        <taxon>Bacteria</taxon>
        <taxon>Bacillati</taxon>
        <taxon>Actinomycetota</taxon>
        <taxon>Actinomycetes</taxon>
        <taxon>Micrococcales</taxon>
        <taxon>Microbacteriaceae</taxon>
        <taxon>Conyzicola</taxon>
    </lineage>
</organism>